<keyword evidence="4" id="KW-0238">DNA-binding</keyword>
<dbReference type="Pfam" id="PF00172">
    <property type="entry name" value="Zn_clus"/>
    <property type="match status" value="1"/>
</dbReference>
<keyword evidence="3" id="KW-0805">Transcription regulation</keyword>
<dbReference type="VEuPathDB" id="FungiDB:PV08_02094"/>
<dbReference type="PANTHER" id="PTHR31001:SF87">
    <property type="entry name" value="COL-21"/>
    <property type="match status" value="1"/>
</dbReference>
<gene>
    <name evidence="9" type="ORF">PV08_02094</name>
</gene>
<dbReference type="CDD" id="cd00067">
    <property type="entry name" value="GAL4"/>
    <property type="match status" value="1"/>
</dbReference>
<dbReference type="HOGENOM" id="CLU_022815_0_0_1"/>
<dbReference type="SMART" id="SM00906">
    <property type="entry name" value="Fungal_trans"/>
    <property type="match status" value="1"/>
</dbReference>
<evidence type="ECO:0000256" key="3">
    <source>
        <dbReference type="ARBA" id="ARBA00023015"/>
    </source>
</evidence>
<dbReference type="InterPro" id="IPR001138">
    <property type="entry name" value="Zn2Cys6_DnaBD"/>
</dbReference>
<evidence type="ECO:0000256" key="1">
    <source>
        <dbReference type="ARBA" id="ARBA00004123"/>
    </source>
</evidence>
<evidence type="ECO:0000256" key="4">
    <source>
        <dbReference type="ARBA" id="ARBA00023125"/>
    </source>
</evidence>
<dbReference type="STRING" id="91928.A0A0D2CDD5"/>
<dbReference type="SUPFAM" id="SSF57701">
    <property type="entry name" value="Zn2/Cys6 DNA-binding domain"/>
    <property type="match status" value="1"/>
</dbReference>
<feature type="domain" description="Zn(2)-C6 fungal-type" evidence="8">
    <location>
        <begin position="29"/>
        <end position="60"/>
    </location>
</feature>
<evidence type="ECO:0000256" key="2">
    <source>
        <dbReference type="ARBA" id="ARBA00022723"/>
    </source>
</evidence>
<dbReference type="GO" id="GO:0003677">
    <property type="term" value="F:DNA binding"/>
    <property type="evidence" value="ECO:0007669"/>
    <property type="project" value="UniProtKB-KW"/>
</dbReference>
<dbReference type="Proteomes" id="UP000053328">
    <property type="component" value="Unassembled WGS sequence"/>
</dbReference>
<dbReference type="GO" id="GO:0000981">
    <property type="term" value="F:DNA-binding transcription factor activity, RNA polymerase II-specific"/>
    <property type="evidence" value="ECO:0007669"/>
    <property type="project" value="InterPro"/>
</dbReference>
<keyword evidence="6" id="KW-0539">Nucleus</keyword>
<dbReference type="RefSeq" id="XP_016241730.1">
    <property type="nucleotide sequence ID" value="XM_016376454.1"/>
</dbReference>
<dbReference type="InterPro" id="IPR050613">
    <property type="entry name" value="Sec_Metabolite_Reg"/>
</dbReference>
<dbReference type="GO" id="GO:0006351">
    <property type="term" value="P:DNA-templated transcription"/>
    <property type="evidence" value="ECO:0007669"/>
    <property type="project" value="InterPro"/>
</dbReference>
<dbReference type="PROSITE" id="PS00463">
    <property type="entry name" value="ZN2_CY6_FUNGAL_1"/>
    <property type="match status" value="1"/>
</dbReference>
<dbReference type="InterPro" id="IPR007219">
    <property type="entry name" value="XnlR_reg_dom"/>
</dbReference>
<keyword evidence="10" id="KW-1185">Reference proteome</keyword>
<feature type="region of interest" description="Disordered" evidence="7">
    <location>
        <begin position="1"/>
        <end position="24"/>
    </location>
</feature>
<dbReference type="Pfam" id="PF04082">
    <property type="entry name" value="Fungal_trans"/>
    <property type="match status" value="1"/>
</dbReference>
<dbReference type="CDD" id="cd12148">
    <property type="entry name" value="fungal_TF_MHR"/>
    <property type="match status" value="1"/>
</dbReference>
<dbReference type="Gene3D" id="4.10.240.10">
    <property type="entry name" value="Zn(2)-C6 fungal-type DNA-binding domain"/>
    <property type="match status" value="1"/>
</dbReference>
<comment type="subcellular location">
    <subcellularLocation>
        <location evidence="1">Nucleus</location>
    </subcellularLocation>
</comment>
<dbReference type="GO" id="GO:0008270">
    <property type="term" value="F:zinc ion binding"/>
    <property type="evidence" value="ECO:0007669"/>
    <property type="project" value="InterPro"/>
</dbReference>
<dbReference type="PANTHER" id="PTHR31001">
    <property type="entry name" value="UNCHARACTERIZED TRANSCRIPTIONAL REGULATORY PROTEIN"/>
    <property type="match status" value="1"/>
</dbReference>
<dbReference type="EMBL" id="KN847492">
    <property type="protein sequence ID" value="KIW21514.1"/>
    <property type="molecule type" value="Genomic_DNA"/>
</dbReference>
<dbReference type="InterPro" id="IPR036864">
    <property type="entry name" value="Zn2-C6_fun-type_DNA-bd_sf"/>
</dbReference>
<organism evidence="9 10">
    <name type="scientific">Exophiala spinifera</name>
    <dbReference type="NCBI Taxonomy" id="91928"/>
    <lineage>
        <taxon>Eukaryota</taxon>
        <taxon>Fungi</taxon>
        <taxon>Dikarya</taxon>
        <taxon>Ascomycota</taxon>
        <taxon>Pezizomycotina</taxon>
        <taxon>Eurotiomycetes</taxon>
        <taxon>Chaetothyriomycetidae</taxon>
        <taxon>Chaetothyriales</taxon>
        <taxon>Herpotrichiellaceae</taxon>
        <taxon>Exophiala</taxon>
    </lineage>
</organism>
<keyword evidence="2" id="KW-0479">Metal-binding</keyword>
<protein>
    <recommendedName>
        <fullName evidence="8">Zn(2)-C6 fungal-type domain-containing protein</fullName>
    </recommendedName>
</protein>
<evidence type="ECO:0000313" key="10">
    <source>
        <dbReference type="Proteomes" id="UP000053328"/>
    </source>
</evidence>
<evidence type="ECO:0000256" key="7">
    <source>
        <dbReference type="SAM" id="MobiDB-lite"/>
    </source>
</evidence>
<sequence length="762" mass="85454">MSTSQSDSAVPSPVVQKKPHHVPKRVPLSCEPCRRHKLKCDRAVPCSTCTRYSREDLCLLYPAPPKGKRVDSHHRQKTQNHPAYTVRANNDKRPAPTASGNRSSPSRHGDLLANVWSDDPIYETTDSLADVPVTDQVTEQHRPQRERWHLVEDVPLLTANQSLSTRHQHLSATGDATTAQPNDAVGILFPQNLPLFQFSTGHDGSLLDTLEFSDDELQWKKLLVRLLPTRTQADILLGYFIENINWLFQTVHIPTFRKEYSSFWDGKVEDANLPWMSLLFTILSLSALYIPGDAVEVVGLQRESIRKHAHIWHRACLQALQAGNYERKPTLLQLQTFSITQLYWYATNDIETINSRMGQAVRNAQALGLDKDHTPASNVAEEMRHRLWWDLVDSDTFQSICLDRPPLIQVHLTNVPLPLNCNDLDLGPDFAHAKTLDEPTTMSMNIYRARVFQLINRALVTDPSQFQSYNSVIEIDRQLVRIIDELPWYFQLDNDGKPKTFSVAHDFLTWQNHILRTCVSTQRIRMYRPFLDTVTSAFDTCIAAVEGSLAVYRTLRRNRPIATQQKFYPQAYQIFSVAVTLAALLLVERTIPNAARFRVDIQSMAADLGLLETQACPVSIAVNGRSVLLKMISLFEQGDSCSPEDAEGLVTDISIILGGENTTRAYLGRRTAAETRNGNQGHANLGDGNAQADISGGLLGSEISPAQLMDAQPTDQVLSLTPLVGGVEGLFAWDDFQLSDPYGLFNWDMTGLLSDVLASGRE</sequence>
<evidence type="ECO:0000256" key="5">
    <source>
        <dbReference type="ARBA" id="ARBA00023163"/>
    </source>
</evidence>
<evidence type="ECO:0000313" key="9">
    <source>
        <dbReference type="EMBL" id="KIW21514.1"/>
    </source>
</evidence>
<dbReference type="AlphaFoldDB" id="A0A0D2CDD5"/>
<evidence type="ECO:0000259" key="8">
    <source>
        <dbReference type="PROSITE" id="PS50048"/>
    </source>
</evidence>
<dbReference type="GO" id="GO:0005634">
    <property type="term" value="C:nucleus"/>
    <property type="evidence" value="ECO:0007669"/>
    <property type="project" value="UniProtKB-SubCell"/>
</dbReference>
<dbReference type="PROSITE" id="PS50048">
    <property type="entry name" value="ZN2_CY6_FUNGAL_2"/>
    <property type="match status" value="1"/>
</dbReference>
<proteinExistence type="predicted"/>
<accession>A0A0D2CDD5</accession>
<feature type="region of interest" description="Disordered" evidence="7">
    <location>
        <begin position="66"/>
        <end position="110"/>
    </location>
</feature>
<name>A0A0D2CDD5_9EURO</name>
<dbReference type="GeneID" id="27329177"/>
<dbReference type="SMART" id="SM00066">
    <property type="entry name" value="GAL4"/>
    <property type="match status" value="1"/>
</dbReference>
<dbReference type="OrthoDB" id="6486656at2759"/>
<keyword evidence="5" id="KW-0804">Transcription</keyword>
<evidence type="ECO:0000256" key="6">
    <source>
        <dbReference type="ARBA" id="ARBA00023242"/>
    </source>
</evidence>
<reference evidence="9 10" key="1">
    <citation type="submission" date="2015-01" db="EMBL/GenBank/DDBJ databases">
        <title>The Genome Sequence of Exophiala spinifera CBS89968.</title>
        <authorList>
            <consortium name="The Broad Institute Genomics Platform"/>
            <person name="Cuomo C."/>
            <person name="de Hoog S."/>
            <person name="Gorbushina A."/>
            <person name="Stielow B."/>
            <person name="Teixiera M."/>
            <person name="Abouelleil A."/>
            <person name="Chapman S.B."/>
            <person name="Priest M."/>
            <person name="Young S.K."/>
            <person name="Wortman J."/>
            <person name="Nusbaum C."/>
            <person name="Birren B."/>
        </authorList>
    </citation>
    <scope>NUCLEOTIDE SEQUENCE [LARGE SCALE GENOMIC DNA]</scope>
    <source>
        <strain evidence="9 10">CBS 89968</strain>
    </source>
</reference>